<dbReference type="PANTHER" id="PTHR43156:SF2">
    <property type="entry name" value="STAGE II SPORULATION PROTEIN E"/>
    <property type="match status" value="1"/>
</dbReference>
<feature type="transmembrane region" description="Helical" evidence="2">
    <location>
        <begin position="330"/>
        <end position="348"/>
    </location>
</feature>
<evidence type="ECO:0000259" key="3">
    <source>
        <dbReference type="SMART" id="SM00331"/>
    </source>
</evidence>
<organism evidence="4 5">
    <name type="scientific">Leptospira ryugenii</name>
    <dbReference type="NCBI Taxonomy" id="1917863"/>
    <lineage>
        <taxon>Bacteria</taxon>
        <taxon>Pseudomonadati</taxon>
        <taxon>Spirochaetota</taxon>
        <taxon>Spirochaetia</taxon>
        <taxon>Leptospirales</taxon>
        <taxon>Leptospiraceae</taxon>
        <taxon>Leptospira</taxon>
    </lineage>
</organism>
<feature type="domain" description="PPM-type phosphatase" evidence="3">
    <location>
        <begin position="476"/>
        <end position="693"/>
    </location>
</feature>
<keyword evidence="2" id="KW-0812">Transmembrane</keyword>
<comment type="caution">
    <text evidence="4">The sequence shown here is derived from an EMBL/GenBank/DDBJ whole genome shotgun (WGS) entry which is preliminary data.</text>
</comment>
<name>A0A2P2DXM1_9LEPT</name>
<dbReference type="Pfam" id="PF07228">
    <property type="entry name" value="SpoIIE"/>
    <property type="match status" value="1"/>
</dbReference>
<dbReference type="InterPro" id="IPR011623">
    <property type="entry name" value="7TMR_DISM_rcpt_extracell_dom1"/>
</dbReference>
<dbReference type="PROSITE" id="PS51257">
    <property type="entry name" value="PROKAR_LIPOPROTEIN"/>
    <property type="match status" value="1"/>
</dbReference>
<dbReference type="RefSeq" id="WP_108974204.1">
    <property type="nucleotide sequence ID" value="NZ_BFBB01000003.1"/>
</dbReference>
<keyword evidence="1" id="KW-0378">Hydrolase</keyword>
<dbReference type="InterPro" id="IPR052016">
    <property type="entry name" value="Bact_Sigma-Reg"/>
</dbReference>
<dbReference type="SUPFAM" id="SSF81606">
    <property type="entry name" value="PP2C-like"/>
    <property type="match status" value="1"/>
</dbReference>
<dbReference type="GO" id="GO:0016791">
    <property type="term" value="F:phosphatase activity"/>
    <property type="evidence" value="ECO:0007669"/>
    <property type="project" value="TreeGrafter"/>
</dbReference>
<dbReference type="OrthoDB" id="311727at2"/>
<feature type="transmembrane region" description="Helical" evidence="2">
    <location>
        <begin position="238"/>
        <end position="260"/>
    </location>
</feature>
<protein>
    <submittedName>
        <fullName evidence="4">Stage II sporulation protein E</fullName>
    </submittedName>
</protein>
<dbReference type="Gene3D" id="3.60.40.10">
    <property type="entry name" value="PPM-type phosphatase domain"/>
    <property type="match status" value="1"/>
</dbReference>
<evidence type="ECO:0000256" key="1">
    <source>
        <dbReference type="ARBA" id="ARBA00022801"/>
    </source>
</evidence>
<accession>A0A2P2DXM1</accession>
<proteinExistence type="predicted"/>
<keyword evidence="2" id="KW-1133">Transmembrane helix</keyword>
<evidence type="ECO:0000313" key="5">
    <source>
        <dbReference type="Proteomes" id="UP000245133"/>
    </source>
</evidence>
<dbReference type="PANTHER" id="PTHR43156">
    <property type="entry name" value="STAGE II SPORULATION PROTEIN E-RELATED"/>
    <property type="match status" value="1"/>
</dbReference>
<feature type="transmembrane region" description="Helical" evidence="2">
    <location>
        <begin position="360"/>
        <end position="379"/>
    </location>
</feature>
<keyword evidence="5" id="KW-1185">Reference proteome</keyword>
<dbReference type="InterPro" id="IPR036457">
    <property type="entry name" value="PPM-type-like_dom_sf"/>
</dbReference>
<dbReference type="EMBL" id="BFBB01000003">
    <property type="protein sequence ID" value="GBF49372.1"/>
    <property type="molecule type" value="Genomic_DNA"/>
</dbReference>
<reference evidence="4 5" key="1">
    <citation type="submission" date="2018-02" db="EMBL/GenBank/DDBJ databases">
        <title>Novel Leptospira species isolated from soil and water in Japan.</title>
        <authorList>
            <person name="Nakao R."/>
            <person name="Masuzawa T."/>
        </authorList>
    </citation>
    <scope>NUCLEOTIDE SEQUENCE [LARGE SCALE GENOMIC DNA]</scope>
    <source>
        <strain evidence="4 5">YH101</strain>
    </source>
</reference>
<gene>
    <name evidence="4" type="ORF">LPTSP4_08830</name>
</gene>
<dbReference type="Pfam" id="PF07695">
    <property type="entry name" value="7TMR-DISM_7TM"/>
    <property type="match status" value="1"/>
</dbReference>
<dbReference type="AlphaFoldDB" id="A0A2P2DXM1"/>
<evidence type="ECO:0000313" key="4">
    <source>
        <dbReference type="EMBL" id="GBF49372.1"/>
    </source>
</evidence>
<evidence type="ECO:0000256" key="2">
    <source>
        <dbReference type="SAM" id="Phobius"/>
    </source>
</evidence>
<feature type="transmembrane region" description="Helical" evidence="2">
    <location>
        <begin position="385"/>
        <end position="404"/>
    </location>
</feature>
<dbReference type="InterPro" id="IPR001932">
    <property type="entry name" value="PPM-type_phosphatase-like_dom"/>
</dbReference>
<feature type="transmembrane region" description="Helical" evidence="2">
    <location>
        <begin position="306"/>
        <end position="324"/>
    </location>
</feature>
<dbReference type="Proteomes" id="UP000245133">
    <property type="component" value="Unassembled WGS sequence"/>
</dbReference>
<sequence>MRRVQFVKRIFLLFLILPLLLSCETWEDLESEEILFRKGTMDLSKVPFGEDTVVPFQGDCELYFNELHYPPFHGEKSLTAYLNFQESWQGQEVSGKELPRLAHVTIRCFLIVNKETVGQELRFYVPDVASAYRVFANGVLLGGQGKPGINRFDEVPKIQAKYYTLIPDSENIEIVFHISNYQNNFGGFWDKPSIGNKFALDRQRLISTARDLFLLGAVLIIGFYHSGLYFYRRKEKSIFYFAILCFLLGLRIACTGNRFIFDLLPDLSWQIAFRLEFLSYYLAIPVSILFIGNLFPLDANHRLIRWILYSSFFYVLTLVLPVSIYTILLFGFQLIAFVTILAVIHVNLGAVRNRRPNARLFFAGLCVLATCVASDIIRHSLNSRGISLTPYGLLVFIFFQSLILSSRIASAFTRAEELAESLKISNESLVALTENLESIVTDRTSQLNSTLQRLKKDLQLAKKIQQKILPAPDIQYPSLSYQLHFEPQDDVGGDFYDVFELDTGITRIFLADATGHGIQAALYTMAIKSEYEAIKKFVTKTDDLIGHLNQKIQNKFSGLKIVFTCFLVDIDTRLSKLYYTSAGHPDQILDSKQNGTQLLTRTGNIIGLKKEQEYSQKIIPFQKGDRLFLFTDGIVEQKNTNREEFGLERVMDLMAKNIASTTDNTMKDITSALTNFRGANAQEDDTTLLLFEHL</sequence>
<feature type="transmembrane region" description="Helical" evidence="2">
    <location>
        <begin position="280"/>
        <end position="299"/>
    </location>
</feature>
<keyword evidence="2" id="KW-0472">Membrane</keyword>
<feature type="transmembrane region" description="Helical" evidence="2">
    <location>
        <begin position="212"/>
        <end position="231"/>
    </location>
</feature>
<dbReference type="SMART" id="SM00331">
    <property type="entry name" value="PP2C_SIG"/>
    <property type="match status" value="1"/>
</dbReference>